<dbReference type="OMA" id="WIFIAHR"/>
<dbReference type="AlphaFoldDB" id="U6GTB1"/>
<feature type="signal peptide" evidence="2">
    <location>
        <begin position="1"/>
        <end position="29"/>
    </location>
</feature>
<evidence type="ECO:0000313" key="3">
    <source>
        <dbReference type="EMBL" id="CDI83415.1"/>
    </source>
</evidence>
<feature type="chain" id="PRO_5004671588" evidence="2">
    <location>
        <begin position="30"/>
        <end position="270"/>
    </location>
</feature>
<keyword evidence="1" id="KW-0812">Transmembrane</keyword>
<dbReference type="EMBL" id="HG673411">
    <property type="protein sequence ID" value="CDI83415.1"/>
    <property type="molecule type" value="Genomic_DNA"/>
</dbReference>
<proteinExistence type="predicted"/>
<dbReference type="GeneID" id="25268947"/>
<reference evidence="3" key="2">
    <citation type="submission" date="2013-10" db="EMBL/GenBank/DDBJ databases">
        <authorList>
            <person name="Aslett M."/>
        </authorList>
    </citation>
    <scope>NUCLEOTIDE SEQUENCE</scope>
    <source>
        <strain evidence="3">Houghton</strain>
    </source>
</reference>
<dbReference type="VEuPathDB" id="ToxoDB:EAH_00008770"/>
<keyword evidence="4" id="KW-1185">Reference proteome</keyword>
<accession>U6GTB1</accession>
<feature type="transmembrane region" description="Helical" evidence="1">
    <location>
        <begin position="225"/>
        <end position="242"/>
    </location>
</feature>
<keyword evidence="2" id="KW-0732">Signal</keyword>
<organism evidence="3 4">
    <name type="scientific">Eimeria acervulina</name>
    <name type="common">Coccidian parasite</name>
    <dbReference type="NCBI Taxonomy" id="5801"/>
    <lineage>
        <taxon>Eukaryota</taxon>
        <taxon>Sar</taxon>
        <taxon>Alveolata</taxon>
        <taxon>Apicomplexa</taxon>
        <taxon>Conoidasida</taxon>
        <taxon>Coccidia</taxon>
        <taxon>Eucoccidiorida</taxon>
        <taxon>Eimeriorina</taxon>
        <taxon>Eimeriidae</taxon>
        <taxon>Eimeria</taxon>
    </lineage>
</organism>
<sequence length="270" mass="29329">MCSKPCKGRYFPTCLYLVTVASLVVGSNAAYGELTSTDEAHPLGLSQVSDFYSLGKSGETYPIQEVSDSPLHIPEGHPSRYSEGRLPFPASIKSVPVREGMVEEQASPQRPPEDGARSMVIAEAYVVRPMTERQLKPPDKAFWIQKLLILGLIICWIFIAHRAVAEGVSDGLGRAFLAVWTVSLLMSIFRRTPEHSHLIIATPGMDDARHAAVSAKSREFSLSRIFANALSAILALMLIVIFGPLILLITGILLAAMLAAVFAIALCLAR</sequence>
<evidence type="ECO:0000256" key="2">
    <source>
        <dbReference type="SAM" id="SignalP"/>
    </source>
</evidence>
<feature type="transmembrane region" description="Helical" evidence="1">
    <location>
        <begin position="248"/>
        <end position="269"/>
    </location>
</feature>
<feature type="transmembrane region" description="Helical" evidence="1">
    <location>
        <begin position="171"/>
        <end position="189"/>
    </location>
</feature>
<evidence type="ECO:0000313" key="4">
    <source>
        <dbReference type="Proteomes" id="UP000018050"/>
    </source>
</evidence>
<dbReference type="OrthoDB" id="346324at2759"/>
<protein>
    <submittedName>
        <fullName evidence="3">Uncharacterized protein</fullName>
    </submittedName>
</protein>
<dbReference type="RefSeq" id="XP_013247456.1">
    <property type="nucleotide sequence ID" value="XM_013392002.1"/>
</dbReference>
<reference evidence="3" key="1">
    <citation type="submission" date="2013-10" db="EMBL/GenBank/DDBJ databases">
        <title>Genomic analysis of the causative agents of coccidiosis in chickens.</title>
        <authorList>
            <person name="Reid A.J."/>
            <person name="Blake D."/>
            <person name="Billington K."/>
            <person name="Browne H."/>
            <person name="Dunn M."/>
            <person name="Hung S."/>
            <person name="Kawahara F."/>
            <person name="Miranda-Saavedra D."/>
            <person name="Mourier T."/>
            <person name="Nagra H."/>
            <person name="Otto T.D."/>
            <person name="Rawlings N."/>
            <person name="Sanchez A."/>
            <person name="Sanders M."/>
            <person name="Subramaniam C."/>
            <person name="Tay Y."/>
            <person name="Dear P."/>
            <person name="Doerig C."/>
            <person name="Gruber A."/>
            <person name="Parkinson J."/>
            <person name="Shirley M."/>
            <person name="Wan K.L."/>
            <person name="Berriman M."/>
            <person name="Tomley F."/>
            <person name="Pain A."/>
        </authorList>
    </citation>
    <scope>NUCLEOTIDE SEQUENCE</scope>
    <source>
        <strain evidence="3">Houghton</strain>
    </source>
</reference>
<feature type="transmembrane region" description="Helical" evidence="1">
    <location>
        <begin position="141"/>
        <end position="159"/>
    </location>
</feature>
<keyword evidence="1" id="KW-0472">Membrane</keyword>
<gene>
    <name evidence="3" type="ORF">EAH_00008770</name>
</gene>
<dbReference type="Proteomes" id="UP000018050">
    <property type="component" value="Unassembled WGS sequence"/>
</dbReference>
<evidence type="ECO:0000256" key="1">
    <source>
        <dbReference type="SAM" id="Phobius"/>
    </source>
</evidence>
<keyword evidence="1" id="KW-1133">Transmembrane helix</keyword>
<name>U6GTB1_EIMAC</name>